<proteinExistence type="predicted"/>
<sequence>MGRRQTLRARMHGSLAHGRSLAHVRSLAHGRGAVYGRGAEYGRGAGYGRGPHPRPTAGGVLAWDRGWRREARAAWLCGLALAGVLTAIDLGRGGFGWPHGCCWAALGATLVLVLRPARITAGDGWLASRGLLRERRVRTDLLTRIRRADGMAPRLVLMDITGGRVELDPQVLADNPLLWHHLDAGARLARERGVLLEGAGVLTALAERIDGEGARRLLSSAKISPSGD</sequence>
<dbReference type="AlphaFoldDB" id="A0A7W7PBV5"/>
<dbReference type="RefSeq" id="WP_229821887.1">
    <property type="nucleotide sequence ID" value="NZ_BMRW01000001.1"/>
</dbReference>
<keyword evidence="1" id="KW-0812">Transmembrane</keyword>
<name>A0A7W7PBV5_STRNE</name>
<dbReference type="Proteomes" id="UP000556436">
    <property type="component" value="Unassembled WGS sequence"/>
</dbReference>
<dbReference type="EMBL" id="JACHJG010000001">
    <property type="protein sequence ID" value="MBB4884374.1"/>
    <property type="molecule type" value="Genomic_DNA"/>
</dbReference>
<feature type="transmembrane region" description="Helical" evidence="1">
    <location>
        <begin position="97"/>
        <end position="114"/>
    </location>
</feature>
<evidence type="ECO:0000256" key="1">
    <source>
        <dbReference type="SAM" id="Phobius"/>
    </source>
</evidence>
<feature type="transmembrane region" description="Helical" evidence="1">
    <location>
        <begin position="73"/>
        <end position="91"/>
    </location>
</feature>
<accession>A0A7W7PBV5</accession>
<evidence type="ECO:0000313" key="3">
    <source>
        <dbReference type="Proteomes" id="UP000556436"/>
    </source>
</evidence>
<gene>
    <name evidence="2" type="ORF">FHS38_000383</name>
</gene>
<protein>
    <submittedName>
        <fullName evidence="2">Uncharacterized protein</fullName>
    </submittedName>
</protein>
<keyword evidence="1" id="KW-1133">Transmembrane helix</keyword>
<keyword evidence="1" id="KW-0472">Membrane</keyword>
<evidence type="ECO:0000313" key="2">
    <source>
        <dbReference type="EMBL" id="MBB4884374.1"/>
    </source>
</evidence>
<organism evidence="2 3">
    <name type="scientific">Streptomyces netropsis</name>
    <name type="common">Streptoverticillium netropsis</name>
    <dbReference type="NCBI Taxonomy" id="55404"/>
    <lineage>
        <taxon>Bacteria</taxon>
        <taxon>Bacillati</taxon>
        <taxon>Actinomycetota</taxon>
        <taxon>Actinomycetes</taxon>
        <taxon>Kitasatosporales</taxon>
        <taxon>Streptomycetaceae</taxon>
        <taxon>Streptomyces</taxon>
    </lineage>
</organism>
<comment type="caution">
    <text evidence="2">The sequence shown here is derived from an EMBL/GenBank/DDBJ whole genome shotgun (WGS) entry which is preliminary data.</text>
</comment>
<reference evidence="2 3" key="1">
    <citation type="submission" date="2020-08" db="EMBL/GenBank/DDBJ databases">
        <title>Genomic Encyclopedia of Type Strains, Phase III (KMG-III): the genomes of soil and plant-associated and newly described type strains.</title>
        <authorList>
            <person name="Whitman W."/>
        </authorList>
    </citation>
    <scope>NUCLEOTIDE SEQUENCE [LARGE SCALE GENOMIC DNA]</scope>
    <source>
        <strain evidence="2 3">CECT 3265</strain>
    </source>
</reference>
<keyword evidence="3" id="KW-1185">Reference proteome</keyword>